<evidence type="ECO:0000256" key="1">
    <source>
        <dbReference type="SAM" id="MobiDB-lite"/>
    </source>
</evidence>
<evidence type="ECO:0000313" key="3">
    <source>
        <dbReference type="Proteomes" id="UP001176941"/>
    </source>
</evidence>
<gene>
    <name evidence="2" type="ORF">MRATA1EN1_LOCUS24318</name>
</gene>
<name>A0ABN8ZQV6_RANTA</name>
<dbReference type="Proteomes" id="UP001176941">
    <property type="component" value="Chromosome 5"/>
</dbReference>
<feature type="compositionally biased region" description="Polar residues" evidence="1">
    <location>
        <begin position="7"/>
        <end position="17"/>
    </location>
</feature>
<protein>
    <submittedName>
        <fullName evidence="2">Uncharacterized protein</fullName>
    </submittedName>
</protein>
<evidence type="ECO:0000313" key="2">
    <source>
        <dbReference type="EMBL" id="CAI9175356.1"/>
    </source>
</evidence>
<keyword evidence="3" id="KW-1185">Reference proteome</keyword>
<sequence length="95" mass="10016">MAPGCSPVSSSVDTGGRTSLAKDDGPGRCSPSCIFPVRRRQPWLPFRASLFKPSCLIDRILALAGGSTSQHTAPQPSFLCTPPGACMDSRGLPER</sequence>
<feature type="region of interest" description="Disordered" evidence="1">
    <location>
        <begin position="1"/>
        <end position="29"/>
    </location>
</feature>
<reference evidence="2" key="1">
    <citation type="submission" date="2023-04" db="EMBL/GenBank/DDBJ databases">
        <authorList>
            <consortium name="ELIXIR-Norway"/>
        </authorList>
    </citation>
    <scope>NUCLEOTIDE SEQUENCE [LARGE SCALE GENOMIC DNA]</scope>
</reference>
<proteinExistence type="predicted"/>
<accession>A0ABN8ZQV6</accession>
<organism evidence="2 3">
    <name type="scientific">Rangifer tarandus platyrhynchus</name>
    <name type="common">Svalbard reindeer</name>
    <dbReference type="NCBI Taxonomy" id="3082113"/>
    <lineage>
        <taxon>Eukaryota</taxon>
        <taxon>Metazoa</taxon>
        <taxon>Chordata</taxon>
        <taxon>Craniata</taxon>
        <taxon>Vertebrata</taxon>
        <taxon>Euteleostomi</taxon>
        <taxon>Mammalia</taxon>
        <taxon>Eutheria</taxon>
        <taxon>Laurasiatheria</taxon>
        <taxon>Artiodactyla</taxon>
        <taxon>Ruminantia</taxon>
        <taxon>Pecora</taxon>
        <taxon>Cervidae</taxon>
        <taxon>Odocoileinae</taxon>
        <taxon>Rangifer</taxon>
    </lineage>
</organism>
<dbReference type="EMBL" id="OX459941">
    <property type="protein sequence ID" value="CAI9175356.1"/>
    <property type="molecule type" value="Genomic_DNA"/>
</dbReference>